<dbReference type="STRING" id="231916.A0A409Y0W9"/>
<dbReference type="SUPFAM" id="SSF54373">
    <property type="entry name" value="FAD-linked reductases, C-terminal domain"/>
    <property type="match status" value="1"/>
</dbReference>
<dbReference type="InterPro" id="IPR036188">
    <property type="entry name" value="FAD/NAD-bd_sf"/>
</dbReference>
<name>A0A409Y0W9_9AGAR</name>
<evidence type="ECO:0000313" key="6">
    <source>
        <dbReference type="Proteomes" id="UP000284706"/>
    </source>
</evidence>
<gene>
    <name evidence="5" type="ORF">CVT26_010291</name>
</gene>
<dbReference type="InParanoid" id="A0A409Y0W9"/>
<dbReference type="GO" id="GO:0004497">
    <property type="term" value="F:monooxygenase activity"/>
    <property type="evidence" value="ECO:0007669"/>
    <property type="project" value="UniProtKB-KW"/>
</dbReference>
<dbReference type="OrthoDB" id="1878542at2759"/>
<evidence type="ECO:0000256" key="3">
    <source>
        <dbReference type="ARBA" id="ARBA00023033"/>
    </source>
</evidence>
<dbReference type="Gene3D" id="3.50.50.60">
    <property type="entry name" value="FAD/NAD(P)-binding domain"/>
    <property type="match status" value="2"/>
</dbReference>
<accession>A0A409Y0W9</accession>
<feature type="region of interest" description="Disordered" evidence="4">
    <location>
        <begin position="175"/>
        <end position="201"/>
    </location>
</feature>
<comment type="caution">
    <text evidence="5">The sequence shown here is derived from an EMBL/GenBank/DDBJ whole genome shotgun (WGS) entry which is preliminary data.</text>
</comment>
<keyword evidence="3" id="KW-0503">Monooxygenase</keyword>
<proteinExistence type="inferred from homology"/>
<evidence type="ECO:0008006" key="7">
    <source>
        <dbReference type="Google" id="ProtNLM"/>
    </source>
</evidence>
<sequence>MTNGLDSISWAKELNKTTVHRITMSTVGFDLSAHISAIHGVKRADLIEMLHELASPFCSFVVGKVVSITSSPTPEATLDSGETLRADLLLGADGIRSIVRQYILQAEDKPVPTGDCAFRAVIPTESFKEDLELQSLLDIPQATCWMGPGKHIVGYCVREKREYNLVMIHPDTESDESWTASATGDEGHEVVRPCTGGDENEASSQVAVGSMARPERKDFITRGLLPPDAGMVNKVHEVRGGDGGYQKIEDAAVLGSLFARISGVSQIEILLKGYQDLRQRRTAATQRASQANQHRFHIPDGPEQEVRDEAMKKAMEDTLSEREEHGNRTDRIGNKSIVTDHNKQLASTQFDYDAERAVENWWNDNRTAVELAGRW</sequence>
<evidence type="ECO:0000256" key="2">
    <source>
        <dbReference type="ARBA" id="ARBA00023002"/>
    </source>
</evidence>
<evidence type="ECO:0000256" key="1">
    <source>
        <dbReference type="ARBA" id="ARBA00007992"/>
    </source>
</evidence>
<protein>
    <recommendedName>
        <fullName evidence="7">FAD-binding domain-containing protein</fullName>
    </recommendedName>
</protein>
<keyword evidence="6" id="KW-1185">Reference proteome</keyword>
<dbReference type="EMBL" id="NHYE01001337">
    <property type="protein sequence ID" value="PPQ96666.1"/>
    <property type="molecule type" value="Genomic_DNA"/>
</dbReference>
<organism evidence="5 6">
    <name type="scientific">Gymnopilus dilepis</name>
    <dbReference type="NCBI Taxonomy" id="231916"/>
    <lineage>
        <taxon>Eukaryota</taxon>
        <taxon>Fungi</taxon>
        <taxon>Dikarya</taxon>
        <taxon>Basidiomycota</taxon>
        <taxon>Agaricomycotina</taxon>
        <taxon>Agaricomycetes</taxon>
        <taxon>Agaricomycetidae</taxon>
        <taxon>Agaricales</taxon>
        <taxon>Agaricineae</taxon>
        <taxon>Hymenogastraceae</taxon>
        <taxon>Gymnopilus</taxon>
    </lineage>
</organism>
<reference evidence="5 6" key="1">
    <citation type="journal article" date="2018" name="Evol. Lett.">
        <title>Horizontal gene cluster transfer increased hallucinogenic mushroom diversity.</title>
        <authorList>
            <person name="Reynolds H.T."/>
            <person name="Vijayakumar V."/>
            <person name="Gluck-Thaler E."/>
            <person name="Korotkin H.B."/>
            <person name="Matheny P.B."/>
            <person name="Slot J.C."/>
        </authorList>
    </citation>
    <scope>NUCLEOTIDE SEQUENCE [LARGE SCALE GENOMIC DNA]</scope>
    <source>
        <strain evidence="5 6">SRW20</strain>
    </source>
</reference>
<dbReference type="SUPFAM" id="SSF51905">
    <property type="entry name" value="FAD/NAD(P)-binding domain"/>
    <property type="match status" value="1"/>
</dbReference>
<dbReference type="PANTHER" id="PTHR13789:SF309">
    <property type="entry name" value="PUTATIVE (AFU_ORTHOLOGUE AFUA_6G14510)-RELATED"/>
    <property type="match status" value="1"/>
</dbReference>
<dbReference type="AlphaFoldDB" id="A0A409Y0W9"/>
<keyword evidence="2" id="KW-0560">Oxidoreductase</keyword>
<evidence type="ECO:0000313" key="5">
    <source>
        <dbReference type="EMBL" id="PPQ96666.1"/>
    </source>
</evidence>
<dbReference type="InterPro" id="IPR050493">
    <property type="entry name" value="FAD-dep_Monooxygenase_BioMet"/>
</dbReference>
<evidence type="ECO:0000256" key="4">
    <source>
        <dbReference type="SAM" id="MobiDB-lite"/>
    </source>
</evidence>
<dbReference type="PANTHER" id="PTHR13789">
    <property type="entry name" value="MONOOXYGENASE"/>
    <property type="match status" value="1"/>
</dbReference>
<comment type="similarity">
    <text evidence="1">Belongs to the paxM FAD-dependent monooxygenase family.</text>
</comment>
<dbReference type="Proteomes" id="UP000284706">
    <property type="component" value="Unassembled WGS sequence"/>
</dbReference>